<feature type="compositionally biased region" description="Basic and acidic residues" evidence="1">
    <location>
        <begin position="175"/>
        <end position="194"/>
    </location>
</feature>
<dbReference type="GO" id="GO:0005634">
    <property type="term" value="C:nucleus"/>
    <property type="evidence" value="ECO:0007669"/>
    <property type="project" value="TreeGrafter"/>
</dbReference>
<reference evidence="3 4" key="1">
    <citation type="journal article" date="2013" name="PLoS Genet.">
        <title>The genome and development-dependent transcriptomes of Pyronema confluens: a window into fungal evolution.</title>
        <authorList>
            <person name="Traeger S."/>
            <person name="Altegoer F."/>
            <person name="Freitag M."/>
            <person name="Gabaldon T."/>
            <person name="Kempken F."/>
            <person name="Kumar A."/>
            <person name="Marcet-Houben M."/>
            <person name="Poggeler S."/>
            <person name="Stajich J.E."/>
            <person name="Nowrousian M."/>
        </authorList>
    </citation>
    <scope>NUCLEOTIDE SEQUENCE [LARGE SCALE GENOMIC DNA]</scope>
    <source>
        <strain evidence="4">CBS 100304</strain>
        <tissue evidence="3">Vegetative mycelium</tissue>
    </source>
</reference>
<dbReference type="OMA" id="PAIFDCQ"/>
<feature type="domain" description="UBX" evidence="2">
    <location>
        <begin position="408"/>
        <end position="483"/>
    </location>
</feature>
<dbReference type="InterPro" id="IPR029071">
    <property type="entry name" value="Ubiquitin-like_domsf"/>
</dbReference>
<feature type="region of interest" description="Disordered" evidence="1">
    <location>
        <begin position="45"/>
        <end position="72"/>
    </location>
</feature>
<dbReference type="EMBL" id="HF936539">
    <property type="protein sequence ID" value="CCX34475.1"/>
    <property type="molecule type" value="Genomic_DNA"/>
</dbReference>
<dbReference type="SUPFAM" id="SSF54236">
    <property type="entry name" value="Ubiquitin-like"/>
    <property type="match status" value="1"/>
</dbReference>
<dbReference type="SUPFAM" id="SSF46934">
    <property type="entry name" value="UBA-like"/>
    <property type="match status" value="1"/>
</dbReference>
<sequence>MDAKVAEFMAITDTSAQKAESYLKVCDGNLDQAVELFFDTGGADIDAPAESAPPPSLPARQTGTTNAPIAVGDRSEDDDLMEAIRASGGGPPTSYEDDEAMARRLQEELYGGGGGGSSSSMGMENGVRAPIAKTVETLLPEDEDFDDDQYTHPPVRHGRIDPQMRAGIFNQRTTVWDDRSPSSLSPEERARRLAEATGGASAHSSHARNLAELFRPPTEIMYRRSFEDARDDAKELEKWIIVNIQEDSTWACQILNRDIWRNSMVQQTIRENFIFLQHNRNSEQGRNYIRLYMANAFEDSFPHVAIIDPRTGEQVEVWKKMPVKPEDCVQILHEFLERFSLNVNAKNPVQRGPGGTTSAAAMDDNDDYMLEDDSMEAEEAEPPAKGKEVETSPFHKIASDKHHQEPQPGPDVTAIQFQLPTGKKIVRKFLVRDPVERLFEYVKADLFPGQEFDLMGPLGKKLIDILHQTIEEAGLKRASVMVEVVDEE</sequence>
<dbReference type="GO" id="GO:0043161">
    <property type="term" value="P:proteasome-mediated ubiquitin-dependent protein catabolic process"/>
    <property type="evidence" value="ECO:0007669"/>
    <property type="project" value="TreeGrafter"/>
</dbReference>
<dbReference type="Gene3D" id="3.10.20.90">
    <property type="entry name" value="Phosphatidylinositol 3-kinase Catalytic Subunit, Chain A, domain 1"/>
    <property type="match status" value="1"/>
</dbReference>
<dbReference type="eggNOG" id="KOG1364">
    <property type="taxonomic scope" value="Eukaryota"/>
</dbReference>
<dbReference type="InterPro" id="IPR036249">
    <property type="entry name" value="Thioredoxin-like_sf"/>
</dbReference>
<dbReference type="OrthoDB" id="270602at2759"/>
<dbReference type="InterPro" id="IPR006577">
    <property type="entry name" value="UAS"/>
</dbReference>
<name>U4LR92_PYROM</name>
<dbReference type="PANTHER" id="PTHR23322">
    <property type="entry name" value="FAS-ASSOCIATED PROTEIN"/>
    <property type="match status" value="1"/>
</dbReference>
<dbReference type="SMART" id="SM00594">
    <property type="entry name" value="UAS"/>
    <property type="match status" value="1"/>
</dbReference>
<evidence type="ECO:0000313" key="3">
    <source>
        <dbReference type="EMBL" id="CCX34475.1"/>
    </source>
</evidence>
<feature type="region of interest" description="Disordered" evidence="1">
    <location>
        <begin position="175"/>
        <end position="209"/>
    </location>
</feature>
<dbReference type="SUPFAM" id="SSF52833">
    <property type="entry name" value="Thioredoxin-like"/>
    <property type="match status" value="1"/>
</dbReference>
<gene>
    <name evidence="3" type="ORF">PCON_03739</name>
</gene>
<dbReference type="Gene3D" id="1.10.8.10">
    <property type="entry name" value="DNA helicase RuvA subunit, C-terminal domain"/>
    <property type="match status" value="1"/>
</dbReference>
<dbReference type="Gene3D" id="3.40.30.10">
    <property type="entry name" value="Glutaredoxin"/>
    <property type="match status" value="1"/>
</dbReference>
<organism evidence="3 4">
    <name type="scientific">Pyronema omphalodes (strain CBS 100304)</name>
    <name type="common">Pyronema confluens</name>
    <dbReference type="NCBI Taxonomy" id="1076935"/>
    <lineage>
        <taxon>Eukaryota</taxon>
        <taxon>Fungi</taxon>
        <taxon>Dikarya</taxon>
        <taxon>Ascomycota</taxon>
        <taxon>Pezizomycotina</taxon>
        <taxon>Pezizomycetes</taxon>
        <taxon>Pezizales</taxon>
        <taxon>Pyronemataceae</taxon>
        <taxon>Pyronema</taxon>
    </lineage>
</organism>
<evidence type="ECO:0000256" key="1">
    <source>
        <dbReference type="SAM" id="MobiDB-lite"/>
    </source>
</evidence>
<evidence type="ECO:0000259" key="2">
    <source>
        <dbReference type="PROSITE" id="PS50033"/>
    </source>
</evidence>
<proteinExistence type="predicted"/>
<dbReference type="Pfam" id="PF14555">
    <property type="entry name" value="UBA_4"/>
    <property type="match status" value="1"/>
</dbReference>
<dbReference type="AlphaFoldDB" id="U4LR92"/>
<dbReference type="SMART" id="SM00166">
    <property type="entry name" value="UBX"/>
    <property type="match status" value="1"/>
</dbReference>
<protein>
    <submittedName>
        <fullName evidence="3">Similar to UBX domain-containing protein 2 acc. no. O14048</fullName>
    </submittedName>
</protein>
<dbReference type="InterPro" id="IPR050730">
    <property type="entry name" value="UBX_domain-protein"/>
</dbReference>
<keyword evidence="4" id="KW-1185">Reference proteome</keyword>
<dbReference type="GO" id="GO:0043130">
    <property type="term" value="F:ubiquitin binding"/>
    <property type="evidence" value="ECO:0007669"/>
    <property type="project" value="TreeGrafter"/>
</dbReference>
<evidence type="ECO:0000313" key="4">
    <source>
        <dbReference type="Proteomes" id="UP000018144"/>
    </source>
</evidence>
<dbReference type="InterPro" id="IPR001012">
    <property type="entry name" value="UBX_dom"/>
</dbReference>
<dbReference type="PANTHER" id="PTHR23322:SF6">
    <property type="entry name" value="UBX DOMAIN-CONTAINING PROTEIN 7"/>
    <property type="match status" value="1"/>
</dbReference>
<dbReference type="InterPro" id="IPR009060">
    <property type="entry name" value="UBA-like_sf"/>
</dbReference>
<dbReference type="Pfam" id="PF13899">
    <property type="entry name" value="Thioredoxin_7"/>
    <property type="match status" value="1"/>
</dbReference>
<dbReference type="PROSITE" id="PS50033">
    <property type="entry name" value="UBX"/>
    <property type="match status" value="1"/>
</dbReference>
<dbReference type="CDD" id="cd02958">
    <property type="entry name" value="UAS"/>
    <property type="match status" value="1"/>
</dbReference>
<dbReference type="Pfam" id="PF00789">
    <property type="entry name" value="UBX"/>
    <property type="match status" value="1"/>
</dbReference>
<accession>U4LR92</accession>
<dbReference type="CDD" id="cd01767">
    <property type="entry name" value="UBX"/>
    <property type="match status" value="1"/>
</dbReference>
<dbReference type="Proteomes" id="UP000018144">
    <property type="component" value="Unassembled WGS sequence"/>
</dbReference>
<dbReference type="STRING" id="1076935.U4LR92"/>
<dbReference type="CDD" id="cd14348">
    <property type="entry name" value="UBA_p47"/>
    <property type="match status" value="1"/>
</dbReference>